<evidence type="ECO:0000313" key="3">
    <source>
        <dbReference type="Proteomes" id="UP000807025"/>
    </source>
</evidence>
<sequence length="81" mass="8988">MTLPVNTASISRGGSATGSPFLDKDFAIGQFHVHRHKENCQFRFSSMFIPQFRVIIGEILESLWANLNAVTPAMRTATLAH</sequence>
<evidence type="ECO:0000313" key="2">
    <source>
        <dbReference type="EMBL" id="KAF9492937.1"/>
    </source>
</evidence>
<comment type="caution">
    <text evidence="2">The sequence shown here is derived from an EMBL/GenBank/DDBJ whole genome shotgun (WGS) entry which is preliminary data.</text>
</comment>
<organism evidence="2 3">
    <name type="scientific">Pleurotus eryngii</name>
    <name type="common">Boletus of the steppes</name>
    <dbReference type="NCBI Taxonomy" id="5323"/>
    <lineage>
        <taxon>Eukaryota</taxon>
        <taxon>Fungi</taxon>
        <taxon>Dikarya</taxon>
        <taxon>Basidiomycota</taxon>
        <taxon>Agaricomycotina</taxon>
        <taxon>Agaricomycetes</taxon>
        <taxon>Agaricomycetidae</taxon>
        <taxon>Agaricales</taxon>
        <taxon>Pleurotineae</taxon>
        <taxon>Pleurotaceae</taxon>
        <taxon>Pleurotus</taxon>
    </lineage>
</organism>
<dbReference type="InterPro" id="IPR040521">
    <property type="entry name" value="KDZ"/>
</dbReference>
<dbReference type="EMBL" id="MU154593">
    <property type="protein sequence ID" value="KAF9492937.1"/>
    <property type="molecule type" value="Genomic_DNA"/>
</dbReference>
<feature type="region of interest" description="Disordered" evidence="1">
    <location>
        <begin position="1"/>
        <end position="20"/>
    </location>
</feature>
<gene>
    <name evidence="2" type="ORF">BDN71DRAFT_1395995</name>
</gene>
<protein>
    <submittedName>
        <fullName evidence="2">Uncharacterized protein</fullName>
    </submittedName>
</protein>
<feature type="compositionally biased region" description="Polar residues" evidence="1">
    <location>
        <begin position="1"/>
        <end position="18"/>
    </location>
</feature>
<dbReference type="OrthoDB" id="3222357at2759"/>
<reference evidence="2" key="1">
    <citation type="submission" date="2020-11" db="EMBL/GenBank/DDBJ databases">
        <authorList>
            <consortium name="DOE Joint Genome Institute"/>
            <person name="Ahrendt S."/>
            <person name="Riley R."/>
            <person name="Andreopoulos W."/>
            <person name="Labutti K."/>
            <person name="Pangilinan J."/>
            <person name="Ruiz-Duenas F.J."/>
            <person name="Barrasa J.M."/>
            <person name="Sanchez-Garcia M."/>
            <person name="Camarero S."/>
            <person name="Miyauchi S."/>
            <person name="Serrano A."/>
            <person name="Linde D."/>
            <person name="Babiker R."/>
            <person name="Drula E."/>
            <person name="Ayuso-Fernandez I."/>
            <person name="Pacheco R."/>
            <person name="Padilla G."/>
            <person name="Ferreira P."/>
            <person name="Barriuso J."/>
            <person name="Kellner H."/>
            <person name="Castanera R."/>
            <person name="Alfaro M."/>
            <person name="Ramirez L."/>
            <person name="Pisabarro A.G."/>
            <person name="Kuo A."/>
            <person name="Tritt A."/>
            <person name="Lipzen A."/>
            <person name="He G."/>
            <person name="Yan M."/>
            <person name="Ng V."/>
            <person name="Cullen D."/>
            <person name="Martin F."/>
            <person name="Rosso M.-N."/>
            <person name="Henrissat B."/>
            <person name="Hibbett D."/>
            <person name="Martinez A.T."/>
            <person name="Grigoriev I.V."/>
        </authorList>
    </citation>
    <scope>NUCLEOTIDE SEQUENCE</scope>
    <source>
        <strain evidence="2">ATCC 90797</strain>
    </source>
</reference>
<name>A0A9P6D6F4_PLEER</name>
<dbReference type="Proteomes" id="UP000807025">
    <property type="component" value="Unassembled WGS sequence"/>
</dbReference>
<dbReference type="Pfam" id="PF18758">
    <property type="entry name" value="KDZ"/>
    <property type="match status" value="1"/>
</dbReference>
<accession>A0A9P6D6F4</accession>
<keyword evidence="3" id="KW-1185">Reference proteome</keyword>
<evidence type="ECO:0000256" key="1">
    <source>
        <dbReference type="SAM" id="MobiDB-lite"/>
    </source>
</evidence>
<proteinExistence type="predicted"/>
<dbReference type="AlphaFoldDB" id="A0A9P6D6F4"/>